<feature type="domain" description="Histidine kinase/HSP90-like ATPase" evidence="3">
    <location>
        <begin position="57"/>
        <end position="170"/>
    </location>
</feature>
<evidence type="ECO:0000256" key="2">
    <source>
        <dbReference type="SAM" id="MobiDB-lite"/>
    </source>
</evidence>
<dbReference type="Proteomes" id="UP001596004">
    <property type="component" value="Unassembled WGS sequence"/>
</dbReference>
<dbReference type="CDD" id="cd16936">
    <property type="entry name" value="HATPase_RsbW-like"/>
    <property type="match status" value="1"/>
</dbReference>
<keyword evidence="4" id="KW-0547">Nucleotide-binding</keyword>
<evidence type="ECO:0000259" key="3">
    <source>
        <dbReference type="Pfam" id="PF13581"/>
    </source>
</evidence>
<reference evidence="5" key="1">
    <citation type="journal article" date="2019" name="Int. J. Syst. Evol. Microbiol.">
        <title>The Global Catalogue of Microorganisms (GCM) 10K type strain sequencing project: providing services to taxonomists for standard genome sequencing and annotation.</title>
        <authorList>
            <consortium name="The Broad Institute Genomics Platform"/>
            <consortium name="The Broad Institute Genome Sequencing Center for Infectious Disease"/>
            <person name="Wu L."/>
            <person name="Ma J."/>
        </authorList>
    </citation>
    <scope>NUCLEOTIDE SEQUENCE [LARGE SCALE GENOMIC DNA]</scope>
    <source>
        <strain evidence="5">CGMCC 4.7132</strain>
    </source>
</reference>
<dbReference type="PANTHER" id="PTHR35526">
    <property type="entry name" value="ANTI-SIGMA-F FACTOR RSBW-RELATED"/>
    <property type="match status" value="1"/>
</dbReference>
<dbReference type="Pfam" id="PF13581">
    <property type="entry name" value="HATPase_c_2"/>
    <property type="match status" value="1"/>
</dbReference>
<dbReference type="InterPro" id="IPR036890">
    <property type="entry name" value="HATPase_C_sf"/>
</dbReference>
<dbReference type="GO" id="GO:0005524">
    <property type="term" value="F:ATP binding"/>
    <property type="evidence" value="ECO:0007669"/>
    <property type="project" value="UniProtKB-KW"/>
</dbReference>
<dbReference type="SUPFAM" id="SSF55874">
    <property type="entry name" value="ATPase domain of HSP90 chaperone/DNA topoisomerase II/histidine kinase"/>
    <property type="match status" value="1"/>
</dbReference>
<keyword evidence="1" id="KW-0723">Serine/threonine-protein kinase</keyword>
<organism evidence="4 5">
    <name type="scientific">Sphaerisporangium dianthi</name>
    <dbReference type="NCBI Taxonomy" id="1436120"/>
    <lineage>
        <taxon>Bacteria</taxon>
        <taxon>Bacillati</taxon>
        <taxon>Actinomycetota</taxon>
        <taxon>Actinomycetes</taxon>
        <taxon>Streptosporangiales</taxon>
        <taxon>Streptosporangiaceae</taxon>
        <taxon>Sphaerisporangium</taxon>
    </lineage>
</organism>
<keyword evidence="1" id="KW-0808">Transferase</keyword>
<dbReference type="InterPro" id="IPR050267">
    <property type="entry name" value="Anti-sigma-factor_SerPK"/>
</dbReference>
<dbReference type="PANTHER" id="PTHR35526:SF3">
    <property type="entry name" value="ANTI-SIGMA-F FACTOR RSBW"/>
    <property type="match status" value="1"/>
</dbReference>
<dbReference type="EMBL" id="JBHSFP010000014">
    <property type="protein sequence ID" value="MFC4533289.1"/>
    <property type="molecule type" value="Genomic_DNA"/>
</dbReference>
<evidence type="ECO:0000256" key="1">
    <source>
        <dbReference type="ARBA" id="ARBA00022527"/>
    </source>
</evidence>
<name>A0ABV9CJ94_9ACTN</name>
<evidence type="ECO:0000313" key="5">
    <source>
        <dbReference type="Proteomes" id="UP001596004"/>
    </source>
</evidence>
<gene>
    <name evidence="4" type="ORF">ACFO60_21155</name>
</gene>
<dbReference type="InterPro" id="IPR003594">
    <property type="entry name" value="HATPase_dom"/>
</dbReference>
<evidence type="ECO:0000313" key="4">
    <source>
        <dbReference type="EMBL" id="MFC4533289.1"/>
    </source>
</evidence>
<dbReference type="Gene3D" id="3.30.565.10">
    <property type="entry name" value="Histidine kinase-like ATPase, C-terminal domain"/>
    <property type="match status" value="1"/>
</dbReference>
<accession>A0ABV9CJ94</accession>
<sequence length="178" mass="19869">MSDYEGRTMAVERPGKRDPDDPFRPARPIPANPHTPFRAAPTAQAPDGPRTVWWDLPDDPAMIGKTRAMVKEVLDAWALRPLTDDVVLVVTELLANAMTYGRPPVRLTIDAEDDELRVQVTDRGSERPRRLRLDVEAIHGRGLTIVEHLADAYGITPLTDAPGKTVWATWRLNAPRLP</sequence>
<dbReference type="RefSeq" id="WP_380842582.1">
    <property type="nucleotide sequence ID" value="NZ_JBHSFP010000014.1"/>
</dbReference>
<comment type="caution">
    <text evidence="4">The sequence shown here is derived from an EMBL/GenBank/DDBJ whole genome shotgun (WGS) entry which is preliminary data.</text>
</comment>
<feature type="region of interest" description="Disordered" evidence="2">
    <location>
        <begin position="1"/>
        <end position="50"/>
    </location>
</feature>
<protein>
    <submittedName>
        <fullName evidence="4">ATP-binding protein</fullName>
    </submittedName>
</protein>
<proteinExistence type="predicted"/>
<keyword evidence="1" id="KW-0418">Kinase</keyword>
<feature type="compositionally biased region" description="Basic and acidic residues" evidence="2">
    <location>
        <begin position="13"/>
        <end position="24"/>
    </location>
</feature>
<keyword evidence="5" id="KW-1185">Reference proteome</keyword>
<keyword evidence="4" id="KW-0067">ATP-binding</keyword>